<feature type="domain" description="ABC-three component systems C-terminal" evidence="1">
    <location>
        <begin position="223"/>
        <end position="349"/>
    </location>
</feature>
<evidence type="ECO:0000259" key="1">
    <source>
        <dbReference type="Pfam" id="PF20282"/>
    </source>
</evidence>
<evidence type="ECO:0000313" key="2">
    <source>
        <dbReference type="EMBL" id="UPK71390.1"/>
    </source>
</evidence>
<sequence length="350" mass="39399">MSSVIPNASVVTNGRPILPVVRIETFSPDEWETFVQEWLSVRTGHTYHSIEKFAGAGDKGVDVAAYISDPREMGYTWDCYQCKHYNNPLSPSQMWGEIGKFIYFCSTGHLKVPDKYYFVAPKGCGGDFSRLLQNPANLKQGLIDNWAGYCEKKITKGADITLDGALRTYVDNFDFSIFDKVTPATMVEEFKRHNNYYIWFGGGLPVREAMDENAIPSTVQALESTYVAQLLLAYGTASGATFSDVSTLGPPYESHFRRARINFHYAEQLRTLYRDSLPVGTFERFQDDIYQGIANICEDTHTNGFVKVKAVETQATVVDIPSNPLKDVSINKDKIGVCHQLCNENKIKWV</sequence>
<name>A0ABY4I5N3_CHIFI</name>
<dbReference type="RefSeq" id="WP_247813469.1">
    <property type="nucleotide sequence ID" value="NZ_CP095855.1"/>
</dbReference>
<keyword evidence="3" id="KW-1185">Reference proteome</keyword>
<evidence type="ECO:0000313" key="3">
    <source>
        <dbReference type="Proteomes" id="UP000830198"/>
    </source>
</evidence>
<reference evidence="2 3" key="1">
    <citation type="submission" date="2022-04" db="EMBL/GenBank/DDBJ databases">
        <title>The arsenic-methylating capacity of Chitinophaga filiformis YT5 during chitin decomposition.</title>
        <authorList>
            <person name="Chen G."/>
            <person name="Liang Y."/>
        </authorList>
    </citation>
    <scope>NUCLEOTIDE SEQUENCE [LARGE SCALE GENOMIC DNA]</scope>
    <source>
        <strain evidence="2 3">YT5</strain>
    </source>
</reference>
<organism evidence="2 3">
    <name type="scientific">Chitinophaga filiformis</name>
    <name type="common">Myxococcus filiformis</name>
    <name type="synonym">Flexibacter filiformis</name>
    <dbReference type="NCBI Taxonomy" id="104663"/>
    <lineage>
        <taxon>Bacteria</taxon>
        <taxon>Pseudomonadati</taxon>
        <taxon>Bacteroidota</taxon>
        <taxon>Chitinophagia</taxon>
        <taxon>Chitinophagales</taxon>
        <taxon>Chitinophagaceae</taxon>
        <taxon>Chitinophaga</taxon>
    </lineage>
</organism>
<protein>
    <recommendedName>
        <fullName evidence="1">ABC-three component systems C-terminal domain-containing protein</fullName>
    </recommendedName>
</protein>
<gene>
    <name evidence="2" type="ORF">MYF79_08880</name>
</gene>
<accession>A0ABY4I5N3</accession>
<dbReference type="InterPro" id="IPR046914">
    <property type="entry name" value="ABC-3C_CTD6"/>
</dbReference>
<dbReference type="Proteomes" id="UP000830198">
    <property type="component" value="Chromosome"/>
</dbReference>
<dbReference type="Pfam" id="PF20282">
    <property type="entry name" value="CTD6"/>
    <property type="match status" value="1"/>
</dbReference>
<proteinExistence type="predicted"/>
<dbReference type="EMBL" id="CP095855">
    <property type="protein sequence ID" value="UPK71390.1"/>
    <property type="molecule type" value="Genomic_DNA"/>
</dbReference>